<evidence type="ECO:0000313" key="2">
    <source>
        <dbReference type="EMBL" id="BEG98095.1"/>
    </source>
</evidence>
<dbReference type="EMBL" id="AP028055">
    <property type="protein sequence ID" value="BEG98095.1"/>
    <property type="molecule type" value="Genomic_DNA"/>
</dbReference>
<dbReference type="Proteomes" id="UP001496674">
    <property type="component" value="Chromosome"/>
</dbReference>
<dbReference type="SUPFAM" id="SSF56300">
    <property type="entry name" value="Metallo-dependent phosphatases"/>
    <property type="match status" value="1"/>
</dbReference>
<evidence type="ECO:0000313" key="3">
    <source>
        <dbReference type="Proteomes" id="UP001496674"/>
    </source>
</evidence>
<protein>
    <recommendedName>
        <fullName evidence="1">Calcineurin-like phosphoesterase domain-containing protein</fullName>
    </recommendedName>
</protein>
<dbReference type="InterPro" id="IPR004843">
    <property type="entry name" value="Calcineurin-like_PHP"/>
</dbReference>
<accession>A0ABN6Z7K7</accession>
<sequence>MTKIRPRITRGEYDRLVRWRDSGARTVLAIGDLHAPFIKEGYLEFCKEIYQTYNCTEVVFLGDLLDNHYSSYHEADPDGHGAGEELKRAKVQIAKFYAAFPNAKVCVGNHDAIPDRKAFSAGLSKNWIKSISEILETPTWEYAEEHIIDGVLYNHGIGRKARIRAKDEFISVVQGHYHSESDYTTFVSETRLHFAMQVGCGVDRRAYAMAYGRHFKKPQLNVGVIFDNGRWGAIIPMDLGRG</sequence>
<dbReference type="InterPro" id="IPR029052">
    <property type="entry name" value="Metallo-depent_PP-like"/>
</dbReference>
<gene>
    <name evidence="2" type="ORF">BSYN_03600</name>
</gene>
<dbReference type="RefSeq" id="WP_353332748.1">
    <property type="nucleotide sequence ID" value="NZ_AP028055.1"/>
</dbReference>
<keyword evidence="3" id="KW-1185">Reference proteome</keyword>
<proteinExistence type="predicted"/>
<feature type="domain" description="Calcineurin-like phosphoesterase" evidence="1">
    <location>
        <begin position="26"/>
        <end position="157"/>
    </location>
</feature>
<evidence type="ECO:0000259" key="1">
    <source>
        <dbReference type="Pfam" id="PF00149"/>
    </source>
</evidence>
<dbReference type="Pfam" id="PF00149">
    <property type="entry name" value="Metallophos"/>
    <property type="match status" value="1"/>
</dbReference>
<reference evidence="2 3" key="1">
    <citation type="submission" date="2023-04" db="EMBL/GenBank/DDBJ databases">
        <title>Draft genome sequence of acteroides sedimenti strain YN3PY1.</title>
        <authorList>
            <person name="Yoshida N."/>
        </authorList>
    </citation>
    <scope>NUCLEOTIDE SEQUENCE [LARGE SCALE GENOMIC DNA]</scope>
    <source>
        <strain evidence="2 3">YN3PY1</strain>
    </source>
</reference>
<organism evidence="2 3">
    <name type="scientific">Bacteroides sedimenti</name>
    <dbReference type="NCBI Taxonomy" id="2136147"/>
    <lineage>
        <taxon>Bacteria</taxon>
        <taxon>Pseudomonadati</taxon>
        <taxon>Bacteroidota</taxon>
        <taxon>Bacteroidia</taxon>
        <taxon>Bacteroidales</taxon>
        <taxon>Bacteroidaceae</taxon>
        <taxon>Bacteroides</taxon>
    </lineage>
</organism>
<name>A0ABN6Z7K7_9BACE</name>